<evidence type="ECO:0000256" key="2">
    <source>
        <dbReference type="ARBA" id="ARBA00009152"/>
    </source>
</evidence>
<sequence length="259" mass="31149">MKTNYHTHNFRCNHAVGNVKDYIIEAIKNEYDEIGLSDHMPHPGKNIDNVSRMKYEELVEYFKEIDEVKDKYKNEISIRKGMECEYFEDYDWLYKELREKYKAEYLILGVHFFPYKNEWYYVGDLDLNSESLKAYTDYVIKSMESRKFDYLAHPDLFGISYRNWDENTINASRRILEAAEKLDMPIEININGIRRPVIRYNLGERYAYPIKEFWELSKEYSVKRIIGVDAHNPLNLENMEWGLNFAKEIKLDIIEKLNL</sequence>
<dbReference type="UniPathway" id="UPA00031">
    <property type="reaction ID" value="UER00013"/>
</dbReference>
<keyword evidence="11" id="KW-1185">Reference proteome</keyword>
<evidence type="ECO:0000313" key="11">
    <source>
        <dbReference type="Proteomes" id="UP000264883"/>
    </source>
</evidence>
<keyword evidence="5 8" id="KW-0378">Hydrolase</keyword>
<reference evidence="10 11" key="1">
    <citation type="submission" date="2016-08" db="EMBL/GenBank/DDBJ databases">
        <title>Complete Genome Sequence Of The Indigo Reducing Clostridium isatidis DSM15098.</title>
        <authorList>
            <person name="Little G.T."/>
            <person name="Minton N.P."/>
        </authorList>
    </citation>
    <scope>NUCLEOTIDE SEQUENCE [LARGE SCALE GENOMIC DNA]</scope>
    <source>
        <strain evidence="10 11">DSM 15098</strain>
    </source>
</reference>
<evidence type="ECO:0000256" key="6">
    <source>
        <dbReference type="ARBA" id="ARBA00023102"/>
    </source>
</evidence>
<dbReference type="RefSeq" id="WP_119865692.1">
    <property type="nucleotide sequence ID" value="NZ_CP016786.1"/>
</dbReference>
<evidence type="ECO:0000256" key="7">
    <source>
        <dbReference type="ARBA" id="ARBA00049158"/>
    </source>
</evidence>
<evidence type="ECO:0000259" key="9">
    <source>
        <dbReference type="Pfam" id="PF02811"/>
    </source>
</evidence>
<dbReference type="GO" id="GO:0004401">
    <property type="term" value="F:histidinol-phosphatase activity"/>
    <property type="evidence" value="ECO:0007669"/>
    <property type="project" value="UniProtKB-UniRule"/>
</dbReference>
<dbReference type="Proteomes" id="UP000264883">
    <property type="component" value="Chromosome"/>
</dbReference>
<dbReference type="SUPFAM" id="SSF89550">
    <property type="entry name" value="PHP domain-like"/>
    <property type="match status" value="1"/>
</dbReference>
<dbReference type="EC" id="3.1.3.15" evidence="3 8"/>
<dbReference type="InterPro" id="IPR016195">
    <property type="entry name" value="Pol/histidinol_Pase-like"/>
</dbReference>
<evidence type="ECO:0000256" key="4">
    <source>
        <dbReference type="ARBA" id="ARBA00022605"/>
    </source>
</evidence>
<dbReference type="Gene3D" id="3.20.20.140">
    <property type="entry name" value="Metal-dependent hydrolases"/>
    <property type="match status" value="1"/>
</dbReference>
<evidence type="ECO:0000256" key="5">
    <source>
        <dbReference type="ARBA" id="ARBA00022801"/>
    </source>
</evidence>
<dbReference type="GO" id="GO:0000105">
    <property type="term" value="P:L-histidine biosynthetic process"/>
    <property type="evidence" value="ECO:0007669"/>
    <property type="project" value="UniProtKB-UniRule"/>
</dbReference>
<organism evidence="10 11">
    <name type="scientific">Clostridium isatidis</name>
    <dbReference type="NCBI Taxonomy" id="182773"/>
    <lineage>
        <taxon>Bacteria</taxon>
        <taxon>Bacillati</taxon>
        <taxon>Bacillota</taxon>
        <taxon>Clostridia</taxon>
        <taxon>Eubacteriales</taxon>
        <taxon>Clostridiaceae</taxon>
        <taxon>Clostridium</taxon>
    </lineage>
</organism>
<feature type="domain" description="PHP" evidence="9">
    <location>
        <begin position="5"/>
        <end position="189"/>
    </location>
</feature>
<dbReference type="PANTHER" id="PTHR21039:SF0">
    <property type="entry name" value="HISTIDINOL-PHOSPHATASE"/>
    <property type="match status" value="1"/>
</dbReference>
<comment type="catalytic activity">
    <reaction evidence="7 8">
        <text>L-histidinol phosphate + H2O = L-histidinol + phosphate</text>
        <dbReference type="Rhea" id="RHEA:14465"/>
        <dbReference type="ChEBI" id="CHEBI:15377"/>
        <dbReference type="ChEBI" id="CHEBI:43474"/>
        <dbReference type="ChEBI" id="CHEBI:57699"/>
        <dbReference type="ChEBI" id="CHEBI:57980"/>
        <dbReference type="EC" id="3.1.3.15"/>
    </reaction>
</comment>
<evidence type="ECO:0000256" key="8">
    <source>
        <dbReference type="RuleBase" id="RU366003"/>
    </source>
</evidence>
<dbReference type="NCBIfam" id="TIGR01856">
    <property type="entry name" value="hisJ_fam"/>
    <property type="match status" value="1"/>
</dbReference>
<comment type="similarity">
    <text evidence="2 8">Belongs to the PHP hydrolase family. HisK subfamily.</text>
</comment>
<dbReference type="KEGG" id="cia:BEN51_08705"/>
<dbReference type="InterPro" id="IPR004013">
    <property type="entry name" value="PHP_dom"/>
</dbReference>
<proteinExistence type="inferred from homology"/>
<accession>A0A343JDF1</accession>
<dbReference type="Pfam" id="PF02811">
    <property type="entry name" value="PHP"/>
    <property type="match status" value="1"/>
</dbReference>
<protein>
    <recommendedName>
        <fullName evidence="3 8">Histidinol-phosphatase</fullName>
        <shortName evidence="8">HolPase</shortName>
        <ecNumber evidence="3 8">3.1.3.15</ecNumber>
    </recommendedName>
</protein>
<dbReference type="PANTHER" id="PTHR21039">
    <property type="entry name" value="HISTIDINOL PHOSPHATASE-RELATED"/>
    <property type="match status" value="1"/>
</dbReference>
<dbReference type="InterPro" id="IPR010140">
    <property type="entry name" value="Histidinol_P_phosphatase_HisJ"/>
</dbReference>
<keyword evidence="4 8" id="KW-0028">Amino-acid biosynthesis</keyword>
<dbReference type="CDD" id="cd12110">
    <property type="entry name" value="PHP_HisPPase_Hisj_like"/>
    <property type="match status" value="1"/>
</dbReference>
<dbReference type="GO" id="GO:0005737">
    <property type="term" value="C:cytoplasm"/>
    <property type="evidence" value="ECO:0007669"/>
    <property type="project" value="TreeGrafter"/>
</dbReference>
<comment type="pathway">
    <text evidence="1 8">Amino-acid biosynthesis; L-histidine biosynthesis; L-histidine from 5-phospho-alpha-D-ribose 1-diphosphate: step 8/9.</text>
</comment>
<evidence type="ECO:0000256" key="1">
    <source>
        <dbReference type="ARBA" id="ARBA00004970"/>
    </source>
</evidence>
<dbReference type="EMBL" id="CP016786">
    <property type="protein sequence ID" value="ASW43559.1"/>
    <property type="molecule type" value="Genomic_DNA"/>
</dbReference>
<name>A0A343JDF1_9CLOT</name>
<evidence type="ECO:0000256" key="3">
    <source>
        <dbReference type="ARBA" id="ARBA00013085"/>
    </source>
</evidence>
<dbReference type="OrthoDB" id="9775255at2"/>
<keyword evidence="6 8" id="KW-0368">Histidine biosynthesis</keyword>
<gene>
    <name evidence="10" type="ORF">BEN51_08705</name>
</gene>
<dbReference type="AlphaFoldDB" id="A0A343JDF1"/>
<evidence type="ECO:0000313" key="10">
    <source>
        <dbReference type="EMBL" id="ASW43559.1"/>
    </source>
</evidence>